<protein>
    <submittedName>
        <fullName evidence="2">Uncharacterized protein</fullName>
    </submittedName>
</protein>
<proteinExistence type="predicted"/>
<evidence type="ECO:0000313" key="3">
    <source>
        <dbReference type="Proteomes" id="UP001597544"/>
    </source>
</evidence>
<keyword evidence="3" id="KW-1185">Reference proteome</keyword>
<dbReference type="Proteomes" id="UP001597544">
    <property type="component" value="Unassembled WGS sequence"/>
</dbReference>
<accession>A0ABW5IHN2</accession>
<comment type="caution">
    <text evidence="2">The sequence shown here is derived from an EMBL/GenBank/DDBJ whole genome shotgun (WGS) entry which is preliminary data.</text>
</comment>
<evidence type="ECO:0000256" key="1">
    <source>
        <dbReference type="SAM" id="MobiDB-lite"/>
    </source>
</evidence>
<evidence type="ECO:0000313" key="2">
    <source>
        <dbReference type="EMBL" id="MFD2512517.1"/>
    </source>
</evidence>
<reference evidence="3" key="1">
    <citation type="journal article" date="2019" name="Int. J. Syst. Evol. Microbiol.">
        <title>The Global Catalogue of Microorganisms (GCM) 10K type strain sequencing project: providing services to taxonomists for standard genome sequencing and annotation.</title>
        <authorList>
            <consortium name="The Broad Institute Genomics Platform"/>
            <consortium name="The Broad Institute Genome Sequencing Center for Infectious Disease"/>
            <person name="Wu L."/>
            <person name="Ma J."/>
        </authorList>
    </citation>
    <scope>NUCLEOTIDE SEQUENCE [LARGE SCALE GENOMIC DNA]</scope>
    <source>
        <strain evidence="3">KCTC 42498</strain>
    </source>
</reference>
<feature type="region of interest" description="Disordered" evidence="1">
    <location>
        <begin position="1"/>
        <end position="28"/>
    </location>
</feature>
<name>A0ABW5IHN2_9BACT</name>
<dbReference type="RefSeq" id="WP_377502683.1">
    <property type="nucleotide sequence ID" value="NZ_JBHULU010000002.1"/>
</dbReference>
<organism evidence="2 3">
    <name type="scientific">Pontibacter locisalis</name>
    <dbReference type="NCBI Taxonomy" id="1719035"/>
    <lineage>
        <taxon>Bacteria</taxon>
        <taxon>Pseudomonadati</taxon>
        <taxon>Bacteroidota</taxon>
        <taxon>Cytophagia</taxon>
        <taxon>Cytophagales</taxon>
        <taxon>Hymenobacteraceae</taxon>
        <taxon>Pontibacter</taxon>
    </lineage>
</organism>
<dbReference type="EMBL" id="JBHULU010000002">
    <property type="protein sequence ID" value="MFD2512517.1"/>
    <property type="molecule type" value="Genomic_DNA"/>
</dbReference>
<gene>
    <name evidence="2" type="ORF">ACFSRY_01450</name>
</gene>
<sequence length="96" mass="10702">METNARDLKNKAEDLKTKADSYNPQHKEGPVARTIEEYTAKIPSDVYLWAALGSMGVSATLKVMRKDEEALFVGQWAPSFLLLGIYNKLVKQLGSD</sequence>